<keyword evidence="3" id="KW-1185">Reference proteome</keyword>
<evidence type="ECO:0000313" key="2">
    <source>
        <dbReference type="EMBL" id="TBU61439.1"/>
    </source>
</evidence>
<name>A0A4Q9NY88_9APHY</name>
<feature type="region of interest" description="Disordered" evidence="1">
    <location>
        <begin position="48"/>
        <end position="76"/>
    </location>
</feature>
<sequence length="186" mass="20586">MGSGEVAENPWSTWRPVAYDMRSGRRWSVCNVPMKLVFICVRGQLRTPSSQSSVPVSRKKERSRSPRHPHMKTPSLPLGQGLLHFTQEEPHVPTLLSSAAVLVVYALTIARCFSQPAQRGCECPPNSAQSTLQPPRYHCSRFSDRGQCEISQNGRESCPGGPRLESDGVPEGVVLETFACARRVSR</sequence>
<dbReference type="EMBL" id="ML145098">
    <property type="protein sequence ID" value="TBU61439.1"/>
    <property type="molecule type" value="Genomic_DNA"/>
</dbReference>
<feature type="compositionally biased region" description="Basic residues" evidence="1">
    <location>
        <begin position="57"/>
        <end position="71"/>
    </location>
</feature>
<proteinExistence type="predicted"/>
<dbReference type="AlphaFoldDB" id="A0A4Q9NY88"/>
<organism evidence="2 3">
    <name type="scientific">Dichomitus squalens</name>
    <dbReference type="NCBI Taxonomy" id="114155"/>
    <lineage>
        <taxon>Eukaryota</taxon>
        <taxon>Fungi</taxon>
        <taxon>Dikarya</taxon>
        <taxon>Basidiomycota</taxon>
        <taxon>Agaricomycotina</taxon>
        <taxon>Agaricomycetes</taxon>
        <taxon>Polyporales</taxon>
        <taxon>Polyporaceae</taxon>
        <taxon>Dichomitus</taxon>
    </lineage>
</organism>
<reference evidence="2 3" key="1">
    <citation type="submission" date="2019-01" db="EMBL/GenBank/DDBJ databases">
        <title>Draft genome sequences of three monokaryotic isolates of the white-rot basidiomycete fungus Dichomitus squalens.</title>
        <authorList>
            <consortium name="DOE Joint Genome Institute"/>
            <person name="Lopez S.C."/>
            <person name="Andreopoulos B."/>
            <person name="Pangilinan J."/>
            <person name="Lipzen A."/>
            <person name="Riley R."/>
            <person name="Ahrendt S."/>
            <person name="Ng V."/>
            <person name="Barry K."/>
            <person name="Daum C."/>
            <person name="Grigoriev I.V."/>
            <person name="Hilden K.S."/>
            <person name="Makela M.R."/>
            <person name="de Vries R.P."/>
        </authorList>
    </citation>
    <scope>NUCLEOTIDE SEQUENCE [LARGE SCALE GENOMIC DNA]</scope>
    <source>
        <strain evidence="2 3">CBS 464.89</strain>
    </source>
</reference>
<accession>A0A4Q9NY88</accession>
<protein>
    <submittedName>
        <fullName evidence="2">Uncharacterized protein</fullName>
    </submittedName>
</protein>
<evidence type="ECO:0000313" key="3">
    <source>
        <dbReference type="Proteomes" id="UP000292082"/>
    </source>
</evidence>
<dbReference type="Proteomes" id="UP000292082">
    <property type="component" value="Unassembled WGS sequence"/>
</dbReference>
<gene>
    <name evidence="2" type="ORF">BD310DRAFT_995268</name>
</gene>
<evidence type="ECO:0000256" key="1">
    <source>
        <dbReference type="SAM" id="MobiDB-lite"/>
    </source>
</evidence>